<proteinExistence type="predicted"/>
<organism evidence="2 3">
    <name type="scientific">Sporothrix stenoceras</name>
    <dbReference type="NCBI Taxonomy" id="5173"/>
    <lineage>
        <taxon>Eukaryota</taxon>
        <taxon>Fungi</taxon>
        <taxon>Dikarya</taxon>
        <taxon>Ascomycota</taxon>
        <taxon>Pezizomycotina</taxon>
        <taxon>Sordariomycetes</taxon>
        <taxon>Sordariomycetidae</taxon>
        <taxon>Ophiostomatales</taxon>
        <taxon>Ophiostomataceae</taxon>
        <taxon>Sporothrix</taxon>
    </lineage>
</organism>
<dbReference type="SUPFAM" id="SSF56112">
    <property type="entry name" value="Protein kinase-like (PK-like)"/>
    <property type="match status" value="1"/>
</dbReference>
<dbReference type="Pfam" id="PF01636">
    <property type="entry name" value="APH"/>
    <property type="match status" value="1"/>
</dbReference>
<dbReference type="InterPro" id="IPR011009">
    <property type="entry name" value="Kinase-like_dom_sf"/>
</dbReference>
<dbReference type="InterPro" id="IPR051678">
    <property type="entry name" value="AGP_Transferase"/>
</dbReference>
<dbReference type="Proteomes" id="UP001583186">
    <property type="component" value="Unassembled WGS sequence"/>
</dbReference>
<sequence>MAPSFEEYDDLAWDHDDGLFQAWRKTLLEEDLQRAVAGLISKHQVRSQPIELCAPRKGAFNIYYRLRYAQKPDAIARFPIPAYFQYAKEKLDAEVAAMRHVADHTTIPVPFVLHHGTCEESPVGQAGPMGPFVVMEWVENTGELCDVLNTPGLTLKDKPLLNPNIPEGTLSHLYGLMADVLLQLSQCTFGAIGALVETPDGTVRAGRRPMSLNMWHLGSLARVPHSVLPDVTTTYATAKDYYQALADMHLQQLSFQRNNAVDSAADARKKYIARQLFRKLAAEDRLAGCIGTEAAEHNKTGPFTLWCDDLRPANVLVNASDGVGEPSAISAVIDWEFSYAAPVDFVQCPPWWLLLVAPEDWKGGLDDWVEHYKPRLDTFLRAMEDKGDAGRQLAGHMRQSWQTGHFWVVYAAQRTWAFDAIYWRFLDTKFYGPYPDDGVAPACEDARIGELSSEQVSAMDAFVARKMREKEEARLVDWYAPSAEVQRASYILNIL</sequence>
<dbReference type="PANTHER" id="PTHR21310:SF37">
    <property type="entry name" value="AMINOGLYCOSIDE PHOSPHOTRANSFERASE DOMAIN-CONTAINING PROTEIN"/>
    <property type="match status" value="1"/>
</dbReference>
<dbReference type="EMBL" id="JAWCUI010000022">
    <property type="protein sequence ID" value="KAL1896520.1"/>
    <property type="molecule type" value="Genomic_DNA"/>
</dbReference>
<reference evidence="2 3" key="1">
    <citation type="journal article" date="2024" name="IMA Fungus">
        <title>IMA Genome - F19 : A genome assembly and annotation guide to empower mycologists, including annotated draft genome sequences of Ceratocystis pirilliformis, Diaporthe australafricana, Fusarium ophioides, Paecilomyces lecythidis, and Sporothrix stenoceras.</title>
        <authorList>
            <person name="Aylward J."/>
            <person name="Wilson A.M."/>
            <person name="Visagie C.M."/>
            <person name="Spraker J."/>
            <person name="Barnes I."/>
            <person name="Buitendag C."/>
            <person name="Ceriani C."/>
            <person name="Del Mar Angel L."/>
            <person name="du Plessis D."/>
            <person name="Fuchs T."/>
            <person name="Gasser K."/>
            <person name="Kramer D."/>
            <person name="Li W."/>
            <person name="Munsamy K."/>
            <person name="Piso A."/>
            <person name="Price J.L."/>
            <person name="Sonnekus B."/>
            <person name="Thomas C."/>
            <person name="van der Nest A."/>
            <person name="van Dijk A."/>
            <person name="van Heerden A."/>
            <person name="van Vuuren N."/>
            <person name="Yilmaz N."/>
            <person name="Duong T.A."/>
            <person name="van der Merwe N.A."/>
            <person name="Wingfield M.J."/>
            <person name="Wingfield B.D."/>
        </authorList>
    </citation>
    <scope>NUCLEOTIDE SEQUENCE [LARGE SCALE GENOMIC DNA]</scope>
    <source>
        <strain evidence="2 3">CMW 5346</strain>
    </source>
</reference>
<comment type="caution">
    <text evidence="2">The sequence shown here is derived from an EMBL/GenBank/DDBJ whole genome shotgun (WGS) entry which is preliminary data.</text>
</comment>
<accession>A0ABR3Z8X4</accession>
<feature type="domain" description="Aminoglycoside phosphotransferase" evidence="1">
    <location>
        <begin position="61"/>
        <end position="342"/>
    </location>
</feature>
<evidence type="ECO:0000259" key="1">
    <source>
        <dbReference type="Pfam" id="PF01636"/>
    </source>
</evidence>
<evidence type="ECO:0000313" key="3">
    <source>
        <dbReference type="Proteomes" id="UP001583186"/>
    </source>
</evidence>
<protein>
    <recommendedName>
        <fullName evidence="1">Aminoglycoside phosphotransferase domain-containing protein</fullName>
    </recommendedName>
</protein>
<evidence type="ECO:0000313" key="2">
    <source>
        <dbReference type="EMBL" id="KAL1896520.1"/>
    </source>
</evidence>
<gene>
    <name evidence="2" type="ORF">Sste5346_004554</name>
</gene>
<keyword evidence="3" id="KW-1185">Reference proteome</keyword>
<name>A0ABR3Z8X4_9PEZI</name>
<dbReference type="InterPro" id="IPR002575">
    <property type="entry name" value="Aminoglycoside_PTrfase"/>
</dbReference>
<dbReference type="PANTHER" id="PTHR21310">
    <property type="entry name" value="AMINOGLYCOSIDE PHOSPHOTRANSFERASE-RELATED-RELATED"/>
    <property type="match status" value="1"/>
</dbReference>